<dbReference type="RefSeq" id="WP_208915245.1">
    <property type="nucleotide sequence ID" value="NZ_LT840184.1"/>
</dbReference>
<dbReference type="AlphaFoldDB" id="A0A1X7HNN7"/>
<reference evidence="2 3" key="1">
    <citation type="submission" date="2017-04" db="EMBL/GenBank/DDBJ databases">
        <authorList>
            <person name="Afonso C.L."/>
            <person name="Miller P.J."/>
            <person name="Scott M.A."/>
            <person name="Spackman E."/>
            <person name="Goraichik I."/>
            <person name="Dimitrov K.M."/>
            <person name="Suarez D.L."/>
            <person name="Swayne D.E."/>
        </authorList>
    </citation>
    <scope>NUCLEOTIDE SEQUENCE [LARGE SCALE GENOMIC DNA]</scope>
    <source>
        <strain evidence="2 3">N3/975</strain>
    </source>
</reference>
<evidence type="ECO:0000313" key="2">
    <source>
        <dbReference type="EMBL" id="SMF89049.1"/>
    </source>
</evidence>
<evidence type="ECO:0000256" key="1">
    <source>
        <dbReference type="SAM" id="Phobius"/>
    </source>
</evidence>
<name>A0A1X7HNN7_9BACL</name>
<organism evidence="2 3">
    <name type="scientific">Paenibacillus uliginis N3/975</name>
    <dbReference type="NCBI Taxonomy" id="1313296"/>
    <lineage>
        <taxon>Bacteria</taxon>
        <taxon>Bacillati</taxon>
        <taxon>Bacillota</taxon>
        <taxon>Bacilli</taxon>
        <taxon>Bacillales</taxon>
        <taxon>Paenibacillaceae</taxon>
        <taxon>Paenibacillus</taxon>
    </lineage>
</organism>
<feature type="transmembrane region" description="Helical" evidence="1">
    <location>
        <begin position="12"/>
        <end position="31"/>
    </location>
</feature>
<protein>
    <submittedName>
        <fullName evidence="2">Uncharacterized protein</fullName>
    </submittedName>
</protein>
<evidence type="ECO:0000313" key="3">
    <source>
        <dbReference type="Proteomes" id="UP000192940"/>
    </source>
</evidence>
<dbReference type="EMBL" id="LT840184">
    <property type="protein sequence ID" value="SMF89049.1"/>
    <property type="molecule type" value="Genomic_DNA"/>
</dbReference>
<keyword evidence="1" id="KW-0472">Membrane</keyword>
<dbReference type="InterPro" id="IPR050010">
    <property type="entry name" value="ETEC_3214_dom"/>
</dbReference>
<sequence>MLKWLWLKKSKILNLVSIIIAILGVGLLQIFKPYIMDISFIRERTYEDKIEKIKVGYSRKYVEGLMGVPERENILRWTDSKANTYIITRTDYIKEDYLYSLYFKQDESLLGYGLVSKNKNFNPRLPFKGAPRLLKQQQDDYILNRGETRFTIFNIGGTRNDVSDFEMDFDYGHLFTGGLIVGYGVSELGYQHTDNVLFDYISNYLFKAPNVDSFYNSGTHYNLLGYYIRTFRQFTEDENKKGVIPDPQNEYRKSLSPNAVFVFDGHAMDEYESSVLDSFDTAFEFIIEQFRFGFLYTRIELFDEKLIYSDP</sequence>
<accession>A0A1X7HNN7</accession>
<gene>
    <name evidence="2" type="ORF">SAMN05661091_4498</name>
</gene>
<keyword evidence="1" id="KW-0812">Transmembrane</keyword>
<proteinExistence type="predicted"/>
<keyword evidence="3" id="KW-1185">Reference proteome</keyword>
<dbReference type="Proteomes" id="UP000192940">
    <property type="component" value="Chromosome I"/>
</dbReference>
<keyword evidence="1" id="KW-1133">Transmembrane helix</keyword>
<dbReference type="NCBIfam" id="NF043066">
    <property type="entry name" value="ETEC_3214_dom"/>
    <property type="match status" value="1"/>
</dbReference>